<organism evidence="2 3">
    <name type="scientific">Sediminicoccus rosea</name>
    <dbReference type="NCBI Taxonomy" id="1225128"/>
    <lineage>
        <taxon>Bacteria</taxon>
        <taxon>Pseudomonadati</taxon>
        <taxon>Pseudomonadota</taxon>
        <taxon>Alphaproteobacteria</taxon>
        <taxon>Acetobacterales</taxon>
        <taxon>Roseomonadaceae</taxon>
        <taxon>Sediminicoccus</taxon>
    </lineage>
</organism>
<dbReference type="InterPro" id="IPR028992">
    <property type="entry name" value="Hedgehog/Intein_dom"/>
</dbReference>
<dbReference type="EMBL" id="CP137852">
    <property type="protein sequence ID" value="WPB85271.1"/>
    <property type="molecule type" value="Genomic_DNA"/>
</dbReference>
<dbReference type="InterPro" id="IPR036844">
    <property type="entry name" value="Hint_dom_sf"/>
</dbReference>
<dbReference type="RefSeq" id="WP_318649237.1">
    <property type="nucleotide sequence ID" value="NZ_CP137852.1"/>
</dbReference>
<dbReference type="Proteomes" id="UP001305521">
    <property type="component" value="Chromosome"/>
</dbReference>
<sequence length="309" mass="33262">MAVFSYNFSAVYDAAGDLQIAGGDTGSFTGSSDPAAFQPGETLVNPIEGSWTFQGTVTFRGETLLVVTQDGVGAFVFATVANPDDFKVPTTLDPGDIIASPFTVCFLEGTRIATPSGERAVESLAIGDLVLTADGRAVPVRWVGRQRIRNHSIVASPKMEPVCITAGALGNGLPHADLYVTAAHGMIWEGLVVNAGALVNGTTIRFVPLSEMPEVFTWYHIETEGHEEILAHGAPTETFVDYVGRSLFDNHQEYLDLYGAERIIPEMKRPRVSAQRMLPDHLRARLGLPSFGIEIAAEAEALIQRFKAA</sequence>
<evidence type="ECO:0000313" key="2">
    <source>
        <dbReference type="EMBL" id="WPB85271.1"/>
    </source>
</evidence>
<protein>
    <submittedName>
        <fullName evidence="2">Hint domain-containing protein</fullName>
    </submittedName>
</protein>
<dbReference type="Gene3D" id="2.170.16.10">
    <property type="entry name" value="Hedgehog/Intein (Hint) domain"/>
    <property type="match status" value="1"/>
</dbReference>
<proteinExistence type="predicted"/>
<accession>A0ABZ0PIJ2</accession>
<feature type="domain" description="Hedgehog/Intein (Hint)" evidence="1">
    <location>
        <begin position="104"/>
        <end position="241"/>
    </location>
</feature>
<evidence type="ECO:0000259" key="1">
    <source>
        <dbReference type="Pfam" id="PF13403"/>
    </source>
</evidence>
<keyword evidence="3" id="KW-1185">Reference proteome</keyword>
<gene>
    <name evidence="2" type="ORF">R9Z33_00005</name>
</gene>
<evidence type="ECO:0000313" key="3">
    <source>
        <dbReference type="Proteomes" id="UP001305521"/>
    </source>
</evidence>
<reference evidence="2 3" key="1">
    <citation type="submission" date="2023-11" db="EMBL/GenBank/DDBJ databases">
        <title>Arctic aerobic anoxygenic photoheterotroph Sediminicoccus rosea KRV36 adapts its photosynthesis to long days of polar summer.</title>
        <authorList>
            <person name="Tomasch J."/>
            <person name="Kopejtka K."/>
            <person name="Bily T."/>
            <person name="Gardiner A.T."/>
            <person name="Gardian Z."/>
            <person name="Shivaramu S."/>
            <person name="Koblizek M."/>
            <person name="Engelhardt F."/>
            <person name="Kaftan D."/>
        </authorList>
    </citation>
    <scope>NUCLEOTIDE SEQUENCE [LARGE SCALE GENOMIC DNA]</scope>
    <source>
        <strain evidence="2 3">R-30</strain>
    </source>
</reference>
<name>A0ABZ0PIJ2_9PROT</name>
<dbReference type="Pfam" id="PF13403">
    <property type="entry name" value="Hint_2"/>
    <property type="match status" value="1"/>
</dbReference>
<dbReference type="SUPFAM" id="SSF51294">
    <property type="entry name" value="Hedgehog/intein (Hint) domain"/>
    <property type="match status" value="1"/>
</dbReference>